<evidence type="ECO:0000313" key="6">
    <source>
        <dbReference type="Proteomes" id="UP001589793"/>
    </source>
</evidence>
<evidence type="ECO:0000256" key="2">
    <source>
        <dbReference type="ARBA" id="ARBA00022801"/>
    </source>
</evidence>
<name>A0ABV6RDT0_9MICO</name>
<proteinExistence type="inferred from homology"/>
<dbReference type="InterPro" id="IPR008928">
    <property type="entry name" value="6-hairpin_glycosidase_sf"/>
</dbReference>
<sequence>MSCTCSLPFAADLSAHLDLVDAPFTVRFSRLLVLRTDRAEAAGAGAPPATSLDIVRSVYERRMADSVVLAGLQVRDGSGTPVPVEAVCASCVHIGPARLLVTADDRVILRGLPAGWTVTSTDGPVRAEARLVLEQPGTAPEAAEAEIVRTAAEWMERCPEVRPQDRAMARFCWWVLGVNTLELGGAAAGRAVVPSKIGYVGHWQWDAYFIAVGLSHGDPELALEQMRLALSRPTDEGQLPDVLHEAGVLASSDDLPPGDLENLRAMASPALEGTRIPLTKPPLTAFALDIIAARTGPAIIDELRAGIARSQDWWFEHSDPGATGVPAYLHPYSSGLDDSPIFDHDAILRSPDLSAYLIGQDQVLARWAEQRGEADAAAAHRERAARLRTALEGTWDEQGRCFRAIGGEGPVPVDAIVGLMPLLVDGLQARLVEGLVEALEDPERYGRPFPAPTVSAADPAFAAQRMWRGPVWVNTNWLVIQGLRLQGREAEAKALAESTLAMVRAGGGPHEYFDAATAQRAGRATTCFGWSAALFLDLAVAAADHAGGAAVAMSGPAA</sequence>
<dbReference type="RefSeq" id="WP_376981053.1">
    <property type="nucleotide sequence ID" value="NZ_JBHLSV010000014.1"/>
</dbReference>
<dbReference type="Pfam" id="PF22422">
    <property type="entry name" value="MGH1-like_GH"/>
    <property type="match status" value="1"/>
</dbReference>
<evidence type="ECO:0000256" key="1">
    <source>
        <dbReference type="ARBA" id="ARBA00010833"/>
    </source>
</evidence>
<dbReference type="PANTHER" id="PTHR10412:SF11">
    <property type="entry name" value="MANNOSYL-OLIGOSACCHARIDE GLUCOSIDASE"/>
    <property type="match status" value="1"/>
</dbReference>
<organism evidence="5 6">
    <name type="scientific">Brachybacterium hainanense</name>
    <dbReference type="NCBI Taxonomy" id="1541174"/>
    <lineage>
        <taxon>Bacteria</taxon>
        <taxon>Bacillati</taxon>
        <taxon>Actinomycetota</taxon>
        <taxon>Actinomycetes</taxon>
        <taxon>Micrococcales</taxon>
        <taxon>Dermabacteraceae</taxon>
        <taxon>Brachybacterium</taxon>
    </lineage>
</organism>
<dbReference type="InterPro" id="IPR004888">
    <property type="entry name" value="Glycoside_hydrolase_63"/>
</dbReference>
<accession>A0ABV6RDT0</accession>
<protein>
    <recommendedName>
        <fullName evidence="4">Mannosylglycerate hydrolase MGH1-like glycoside hydrolase domain-containing protein</fullName>
    </recommendedName>
</protein>
<evidence type="ECO:0000259" key="4">
    <source>
        <dbReference type="Pfam" id="PF22422"/>
    </source>
</evidence>
<keyword evidence="3" id="KW-0326">Glycosidase</keyword>
<reference evidence="5 6" key="1">
    <citation type="submission" date="2024-09" db="EMBL/GenBank/DDBJ databases">
        <authorList>
            <person name="Sun Q."/>
            <person name="Mori K."/>
        </authorList>
    </citation>
    <scope>NUCLEOTIDE SEQUENCE [LARGE SCALE GENOMIC DNA]</scope>
    <source>
        <strain evidence="5 6">CICC 10874</strain>
    </source>
</reference>
<gene>
    <name evidence="5" type="ORF">ACFFF6_12145</name>
</gene>
<keyword evidence="6" id="KW-1185">Reference proteome</keyword>
<dbReference type="InterPro" id="IPR012341">
    <property type="entry name" value="6hp_glycosidase-like_sf"/>
</dbReference>
<evidence type="ECO:0000256" key="3">
    <source>
        <dbReference type="ARBA" id="ARBA00023295"/>
    </source>
</evidence>
<dbReference type="EMBL" id="JBHLSV010000014">
    <property type="protein sequence ID" value="MFC0674709.1"/>
    <property type="molecule type" value="Genomic_DNA"/>
</dbReference>
<keyword evidence="2" id="KW-0378">Hydrolase</keyword>
<dbReference type="Gene3D" id="1.50.10.10">
    <property type="match status" value="1"/>
</dbReference>
<evidence type="ECO:0000313" key="5">
    <source>
        <dbReference type="EMBL" id="MFC0674709.1"/>
    </source>
</evidence>
<dbReference type="PANTHER" id="PTHR10412">
    <property type="entry name" value="MANNOSYL-OLIGOSACCHARIDE GLUCOSIDASE"/>
    <property type="match status" value="1"/>
</dbReference>
<dbReference type="SUPFAM" id="SSF48208">
    <property type="entry name" value="Six-hairpin glycosidases"/>
    <property type="match status" value="1"/>
</dbReference>
<feature type="domain" description="Mannosylglycerate hydrolase MGH1-like glycoside hydrolase" evidence="4">
    <location>
        <begin position="199"/>
        <end position="531"/>
    </location>
</feature>
<dbReference type="InterPro" id="IPR054491">
    <property type="entry name" value="MGH1-like_GH"/>
</dbReference>
<dbReference type="Proteomes" id="UP001589793">
    <property type="component" value="Unassembled WGS sequence"/>
</dbReference>
<comment type="caution">
    <text evidence="5">The sequence shown here is derived from an EMBL/GenBank/DDBJ whole genome shotgun (WGS) entry which is preliminary data.</text>
</comment>
<comment type="similarity">
    <text evidence="1">Belongs to the glycosyl hydrolase 63 family.</text>
</comment>